<comment type="caution">
    <text evidence="1">The sequence shown here is derived from an EMBL/GenBank/DDBJ whole genome shotgun (WGS) entry which is preliminary data.</text>
</comment>
<gene>
    <name evidence="1" type="ORF">HMPREF9194_01199</name>
</gene>
<keyword evidence="2" id="KW-1185">Reference proteome</keyword>
<organism evidence="1 2">
    <name type="scientific">Treponema maltophilum ATCC 51939</name>
    <dbReference type="NCBI Taxonomy" id="1125699"/>
    <lineage>
        <taxon>Bacteria</taxon>
        <taxon>Pseudomonadati</taxon>
        <taxon>Spirochaetota</taxon>
        <taxon>Spirochaetia</taxon>
        <taxon>Spirochaetales</taxon>
        <taxon>Treponemataceae</taxon>
        <taxon>Treponema</taxon>
    </lineage>
</organism>
<dbReference type="HOGENOM" id="CLU_1814956_0_0_12"/>
<dbReference type="EMBL" id="ATFF01000006">
    <property type="protein sequence ID" value="EPF30874.1"/>
    <property type="molecule type" value="Genomic_DNA"/>
</dbReference>
<reference evidence="1 2" key="1">
    <citation type="submission" date="2013-04" db="EMBL/GenBank/DDBJ databases">
        <title>The Genome Sequence of Treponema maltophilum ATCC 51939.</title>
        <authorList>
            <consortium name="The Broad Institute Genomics Platform"/>
            <person name="Earl A."/>
            <person name="Ward D."/>
            <person name="Feldgarden M."/>
            <person name="Gevers D."/>
            <person name="Leonetti C."/>
            <person name="Blanton J.M."/>
            <person name="Dewhirst F.E."/>
            <person name="Izard J."/>
            <person name="Walker B."/>
            <person name="Young S."/>
            <person name="Zeng Q."/>
            <person name="Gargeya S."/>
            <person name="Fitzgerald M."/>
            <person name="Haas B."/>
            <person name="Abouelleil A."/>
            <person name="Allen A.W."/>
            <person name="Alvarado L."/>
            <person name="Arachchi H.M."/>
            <person name="Berlin A.M."/>
            <person name="Chapman S.B."/>
            <person name="Gainer-Dewar J."/>
            <person name="Goldberg J."/>
            <person name="Griggs A."/>
            <person name="Gujja S."/>
            <person name="Hansen M."/>
            <person name="Howarth C."/>
            <person name="Imamovic A."/>
            <person name="Ireland A."/>
            <person name="Larimer J."/>
            <person name="McCowan C."/>
            <person name="Murphy C."/>
            <person name="Pearson M."/>
            <person name="Poon T.W."/>
            <person name="Priest M."/>
            <person name="Roberts A."/>
            <person name="Saif S."/>
            <person name="Shea T."/>
            <person name="Sisk P."/>
            <person name="Sykes S."/>
            <person name="Wortman J."/>
            <person name="Nusbaum C."/>
            <person name="Birren B."/>
        </authorList>
    </citation>
    <scope>NUCLEOTIDE SEQUENCE [LARGE SCALE GENOMIC DNA]</scope>
    <source>
        <strain evidence="1 2">ATCC 51939</strain>
    </source>
</reference>
<accession>S3L268</accession>
<name>S3L268_TREMA</name>
<proteinExistence type="predicted"/>
<dbReference type="AlphaFoldDB" id="S3L268"/>
<dbReference type="STRING" id="1125699.HMPREF9194_01199"/>
<sequence length="142" mass="15663">MCQKDGGTESLRAATVEIENGVLDTLFDRGYIVSSVAAAKTGSDFDEAASKALQNSAEGFFDFMVQITVRYTDSVPENPSKIVFSDIQSIEWRIVRIKNNACIAEKMQMLEDKYEGETDLRAVKRVASELGSSIVKALRTAR</sequence>
<evidence type="ECO:0000313" key="2">
    <source>
        <dbReference type="Proteomes" id="UP000014541"/>
    </source>
</evidence>
<dbReference type="PATRIC" id="fig|1125699.3.peg.1220"/>
<protein>
    <submittedName>
        <fullName evidence="1">Uncharacterized protein</fullName>
    </submittedName>
</protein>
<dbReference type="Proteomes" id="UP000014541">
    <property type="component" value="Unassembled WGS sequence"/>
</dbReference>
<evidence type="ECO:0000313" key="1">
    <source>
        <dbReference type="EMBL" id="EPF30874.1"/>
    </source>
</evidence>